<dbReference type="Proteomes" id="UP000230232">
    <property type="component" value="Unassembled WGS sequence"/>
</dbReference>
<name>A0A2H0R5J6_9BACT</name>
<dbReference type="AlphaFoldDB" id="A0A2H0R5J6"/>
<gene>
    <name evidence="1" type="ORF">COV31_00675</name>
</gene>
<proteinExistence type="predicted"/>
<evidence type="ECO:0000313" key="1">
    <source>
        <dbReference type="EMBL" id="PIR41606.1"/>
    </source>
</evidence>
<evidence type="ECO:0000313" key="2">
    <source>
        <dbReference type="Proteomes" id="UP000230232"/>
    </source>
</evidence>
<reference evidence="1 2" key="1">
    <citation type="submission" date="2017-09" db="EMBL/GenBank/DDBJ databases">
        <title>Depth-based differentiation of microbial function through sediment-hosted aquifers and enrichment of novel symbionts in the deep terrestrial subsurface.</title>
        <authorList>
            <person name="Probst A.J."/>
            <person name="Ladd B."/>
            <person name="Jarett J.K."/>
            <person name="Geller-Mcgrath D.E."/>
            <person name="Sieber C.M."/>
            <person name="Emerson J.B."/>
            <person name="Anantharaman K."/>
            <person name="Thomas B.C."/>
            <person name="Malmstrom R."/>
            <person name="Stieglmeier M."/>
            <person name="Klingl A."/>
            <person name="Woyke T."/>
            <person name="Ryan C.M."/>
            <person name="Banfield J.F."/>
        </authorList>
    </citation>
    <scope>NUCLEOTIDE SEQUENCE [LARGE SCALE GENOMIC DNA]</scope>
    <source>
        <strain evidence="1">CG10_big_fil_rev_8_21_14_0_10_46_23</strain>
    </source>
</reference>
<organism evidence="1 2">
    <name type="scientific">Candidatus Yanofskybacteria bacterium CG10_big_fil_rev_8_21_14_0_10_46_23</name>
    <dbReference type="NCBI Taxonomy" id="1975098"/>
    <lineage>
        <taxon>Bacteria</taxon>
        <taxon>Candidatus Yanofskyibacteriota</taxon>
    </lineage>
</organism>
<dbReference type="EMBL" id="PCXO01000004">
    <property type="protein sequence ID" value="PIR41606.1"/>
    <property type="molecule type" value="Genomic_DNA"/>
</dbReference>
<accession>A0A2H0R5J6</accession>
<sequence length="70" mass="8439">MQFHVVEDGKLRMEAKYMCDNDQCRHHNNRYGMPLEKARLRFRVVSGQEFDACCDECRDVIAKWQHYICI</sequence>
<comment type="caution">
    <text evidence="1">The sequence shown here is derived from an EMBL/GenBank/DDBJ whole genome shotgun (WGS) entry which is preliminary data.</text>
</comment>
<protein>
    <submittedName>
        <fullName evidence="1">Uncharacterized protein</fullName>
    </submittedName>
</protein>